<comment type="similarity">
    <text evidence="7">Belongs to the binding-protein-dependent transport system permease family.</text>
</comment>
<keyword evidence="3" id="KW-1003">Cell membrane</keyword>
<feature type="transmembrane region" description="Helical" evidence="7">
    <location>
        <begin position="264"/>
        <end position="286"/>
    </location>
</feature>
<keyword evidence="4 7" id="KW-0812">Transmembrane</keyword>
<dbReference type="STRING" id="571932.SAMN05421743_10875"/>
<proteinExistence type="inferred from homology"/>
<dbReference type="InterPro" id="IPR000515">
    <property type="entry name" value="MetI-like"/>
</dbReference>
<dbReference type="SUPFAM" id="SSF161098">
    <property type="entry name" value="MetI-like"/>
    <property type="match status" value="1"/>
</dbReference>
<protein>
    <submittedName>
        <fullName evidence="9">Peptide/nickel transport system permease protein</fullName>
    </submittedName>
</protein>
<dbReference type="PROSITE" id="PS50928">
    <property type="entry name" value="ABC_TM1"/>
    <property type="match status" value="1"/>
</dbReference>
<dbReference type="InterPro" id="IPR050366">
    <property type="entry name" value="BP-dependent_transpt_permease"/>
</dbReference>
<evidence type="ECO:0000256" key="4">
    <source>
        <dbReference type="ARBA" id="ARBA00022692"/>
    </source>
</evidence>
<gene>
    <name evidence="9" type="ORF">SAMN05421743_10875</name>
</gene>
<dbReference type="Proteomes" id="UP000198584">
    <property type="component" value="Unassembled WGS sequence"/>
</dbReference>
<accession>A0A1H4E150</accession>
<evidence type="ECO:0000256" key="2">
    <source>
        <dbReference type="ARBA" id="ARBA00022448"/>
    </source>
</evidence>
<evidence type="ECO:0000259" key="8">
    <source>
        <dbReference type="PROSITE" id="PS50928"/>
    </source>
</evidence>
<evidence type="ECO:0000313" key="9">
    <source>
        <dbReference type="EMBL" id="SEA78290.1"/>
    </source>
</evidence>
<evidence type="ECO:0000256" key="7">
    <source>
        <dbReference type="RuleBase" id="RU363032"/>
    </source>
</evidence>
<dbReference type="InterPro" id="IPR025966">
    <property type="entry name" value="OppC_N"/>
</dbReference>
<keyword evidence="2 7" id="KW-0813">Transport</keyword>
<dbReference type="GO" id="GO:0055085">
    <property type="term" value="P:transmembrane transport"/>
    <property type="evidence" value="ECO:0007669"/>
    <property type="project" value="InterPro"/>
</dbReference>
<evidence type="ECO:0000256" key="5">
    <source>
        <dbReference type="ARBA" id="ARBA00022989"/>
    </source>
</evidence>
<comment type="subcellular location">
    <subcellularLocation>
        <location evidence="1 7">Cell membrane</location>
        <topology evidence="1 7">Multi-pass membrane protein</topology>
    </subcellularLocation>
</comment>
<dbReference type="InterPro" id="IPR035906">
    <property type="entry name" value="MetI-like_sf"/>
</dbReference>
<evidence type="ECO:0000256" key="3">
    <source>
        <dbReference type="ARBA" id="ARBA00022475"/>
    </source>
</evidence>
<evidence type="ECO:0000313" key="10">
    <source>
        <dbReference type="Proteomes" id="UP000198584"/>
    </source>
</evidence>
<dbReference type="Pfam" id="PF12911">
    <property type="entry name" value="OppC_N"/>
    <property type="match status" value="1"/>
</dbReference>
<reference evidence="9 10" key="1">
    <citation type="submission" date="2016-10" db="EMBL/GenBank/DDBJ databases">
        <authorList>
            <person name="de Groot N.N."/>
        </authorList>
    </citation>
    <scope>NUCLEOTIDE SEQUENCE [LARGE SCALE GENOMIC DNA]</scope>
    <source>
        <strain evidence="9 10">CCM7597</strain>
    </source>
</reference>
<dbReference type="GO" id="GO:0005886">
    <property type="term" value="C:plasma membrane"/>
    <property type="evidence" value="ECO:0007669"/>
    <property type="project" value="UniProtKB-SubCell"/>
</dbReference>
<dbReference type="PANTHER" id="PTHR43386">
    <property type="entry name" value="OLIGOPEPTIDE TRANSPORT SYSTEM PERMEASE PROTEIN APPC"/>
    <property type="match status" value="1"/>
</dbReference>
<dbReference type="AlphaFoldDB" id="A0A1H4E150"/>
<keyword evidence="5 7" id="KW-1133">Transmembrane helix</keyword>
<feature type="transmembrane region" description="Helical" evidence="7">
    <location>
        <begin position="219"/>
        <end position="244"/>
    </location>
</feature>
<dbReference type="CDD" id="cd06261">
    <property type="entry name" value="TM_PBP2"/>
    <property type="match status" value="1"/>
</dbReference>
<sequence length="302" mass="32609">MAGSSTLARQQVDAQNNQRKKEKMVVKTMKRLIKNKLALFGLIIIFVQIILALFAPWFAAYDPIKQDLTNAELGIGAEGHWLGTDNYGRDVWSRLVFGARISLLVGIGSVGLGLIGGITLGLISGYFKKLDGIIMRFVDLLFAFPGILLAMLIIAMLGTSLVNVVIAISIWSIPTCARIVRGSVLSIKKQEYIMAMKSLGAGNLRILVKHILPNCTAPIIVFATMRMATAILSTAALSFLGLGAQPPTAEWGAMIAAGQDYMFTSPHLTIVPGIAIMLVVFAFNVVGDGLRDALDPNMDLDY</sequence>
<feature type="transmembrane region" description="Helical" evidence="7">
    <location>
        <begin position="37"/>
        <end position="59"/>
    </location>
</feature>
<feature type="transmembrane region" description="Helical" evidence="7">
    <location>
        <begin position="137"/>
        <end position="155"/>
    </location>
</feature>
<name>A0A1H4E150_9BACI</name>
<dbReference type="Gene3D" id="1.10.3720.10">
    <property type="entry name" value="MetI-like"/>
    <property type="match status" value="1"/>
</dbReference>
<keyword evidence="10" id="KW-1185">Reference proteome</keyword>
<evidence type="ECO:0000256" key="6">
    <source>
        <dbReference type="ARBA" id="ARBA00023136"/>
    </source>
</evidence>
<feature type="domain" description="ABC transmembrane type-1" evidence="8">
    <location>
        <begin position="99"/>
        <end position="287"/>
    </location>
</feature>
<keyword evidence="6 7" id="KW-0472">Membrane</keyword>
<feature type="transmembrane region" description="Helical" evidence="7">
    <location>
        <begin position="101"/>
        <end position="125"/>
    </location>
</feature>
<dbReference type="EMBL" id="FNQR01000008">
    <property type="protein sequence ID" value="SEA78290.1"/>
    <property type="molecule type" value="Genomic_DNA"/>
</dbReference>
<dbReference type="PANTHER" id="PTHR43386:SF1">
    <property type="entry name" value="D,D-DIPEPTIDE TRANSPORT SYSTEM PERMEASE PROTEIN DDPC-RELATED"/>
    <property type="match status" value="1"/>
</dbReference>
<dbReference type="Pfam" id="PF00528">
    <property type="entry name" value="BPD_transp_1"/>
    <property type="match status" value="1"/>
</dbReference>
<evidence type="ECO:0000256" key="1">
    <source>
        <dbReference type="ARBA" id="ARBA00004651"/>
    </source>
</evidence>
<organism evidence="9 10">
    <name type="scientific">Thalassobacillus cyri</name>
    <dbReference type="NCBI Taxonomy" id="571932"/>
    <lineage>
        <taxon>Bacteria</taxon>
        <taxon>Bacillati</taxon>
        <taxon>Bacillota</taxon>
        <taxon>Bacilli</taxon>
        <taxon>Bacillales</taxon>
        <taxon>Bacillaceae</taxon>
        <taxon>Thalassobacillus</taxon>
    </lineage>
</organism>